<dbReference type="Proteomes" id="UP000573327">
    <property type="component" value="Unassembled WGS sequence"/>
</dbReference>
<evidence type="ECO:0000313" key="2">
    <source>
        <dbReference type="EMBL" id="MBB4951728.1"/>
    </source>
</evidence>
<reference evidence="2 3" key="1">
    <citation type="submission" date="2020-08" db="EMBL/GenBank/DDBJ databases">
        <title>Sequencing the genomes of 1000 actinobacteria strains.</title>
        <authorList>
            <person name="Klenk H.-P."/>
        </authorList>
    </citation>
    <scope>NUCLEOTIDE SEQUENCE [LARGE SCALE GENOMIC DNA]</scope>
    <source>
        <strain evidence="2 3">DSM 44786</strain>
    </source>
</reference>
<feature type="chain" id="PRO_5030719447" description="Peptidase inhibitor family I36" evidence="1">
    <location>
        <begin position="31"/>
        <end position="133"/>
    </location>
</feature>
<protein>
    <recommendedName>
        <fullName evidence="4">Peptidase inhibitor family I36</fullName>
    </recommendedName>
</protein>
<dbReference type="RefSeq" id="WP_221503788.1">
    <property type="nucleotide sequence ID" value="NZ_JACHJR010000001.1"/>
</dbReference>
<comment type="caution">
    <text evidence="2">The sequence shown here is derived from an EMBL/GenBank/DDBJ whole genome shotgun (WGS) entry which is preliminary data.</text>
</comment>
<evidence type="ECO:0000313" key="3">
    <source>
        <dbReference type="Proteomes" id="UP000573327"/>
    </source>
</evidence>
<accession>A0A7W7SKU5</accession>
<sequence>MSIRRKIASTVAAGFMALGGGVIAAAPAHAASFAFGCQPGYVCIYADSTLNALQNGNIIARFDRYGANNLDNINGNHWVVNNQTGGSNATAVMCYNYWGGNCSGRVVDVQPDGWNTAVVVDLTPINSIWLNRP</sequence>
<dbReference type="AlphaFoldDB" id="A0A7W7SKU5"/>
<organism evidence="2 3">
    <name type="scientific">Kitasatospora gansuensis</name>
    <dbReference type="NCBI Taxonomy" id="258050"/>
    <lineage>
        <taxon>Bacteria</taxon>
        <taxon>Bacillati</taxon>
        <taxon>Actinomycetota</taxon>
        <taxon>Actinomycetes</taxon>
        <taxon>Kitasatosporales</taxon>
        <taxon>Streptomycetaceae</taxon>
        <taxon>Kitasatospora</taxon>
    </lineage>
</organism>
<evidence type="ECO:0008006" key="4">
    <source>
        <dbReference type="Google" id="ProtNLM"/>
    </source>
</evidence>
<proteinExistence type="predicted"/>
<evidence type="ECO:0000256" key="1">
    <source>
        <dbReference type="SAM" id="SignalP"/>
    </source>
</evidence>
<keyword evidence="1" id="KW-0732">Signal</keyword>
<name>A0A7W7SKU5_9ACTN</name>
<gene>
    <name evidence="2" type="ORF">F4556_007263</name>
</gene>
<keyword evidence="3" id="KW-1185">Reference proteome</keyword>
<feature type="signal peptide" evidence="1">
    <location>
        <begin position="1"/>
        <end position="30"/>
    </location>
</feature>
<dbReference type="EMBL" id="JACHJR010000001">
    <property type="protein sequence ID" value="MBB4951728.1"/>
    <property type="molecule type" value="Genomic_DNA"/>
</dbReference>